<protein>
    <submittedName>
        <fullName evidence="2">Uncharacterized protein</fullName>
    </submittedName>
</protein>
<proteinExistence type="predicted"/>
<evidence type="ECO:0000256" key="1">
    <source>
        <dbReference type="SAM" id="Coils"/>
    </source>
</evidence>
<accession>A0A8K0P120</accession>
<gene>
    <name evidence="2" type="ORF">J437_LFUL011885</name>
</gene>
<keyword evidence="3" id="KW-1185">Reference proteome</keyword>
<reference evidence="2" key="1">
    <citation type="submission" date="2013-04" db="EMBL/GenBank/DDBJ databases">
        <authorList>
            <person name="Qu J."/>
            <person name="Murali S.C."/>
            <person name="Bandaranaike D."/>
            <person name="Bellair M."/>
            <person name="Blankenburg K."/>
            <person name="Chao H."/>
            <person name="Dinh H."/>
            <person name="Doddapaneni H."/>
            <person name="Downs B."/>
            <person name="Dugan-Rocha S."/>
            <person name="Elkadiri S."/>
            <person name="Gnanaolivu R.D."/>
            <person name="Hernandez B."/>
            <person name="Javaid M."/>
            <person name="Jayaseelan J.C."/>
            <person name="Lee S."/>
            <person name="Li M."/>
            <person name="Ming W."/>
            <person name="Munidasa M."/>
            <person name="Muniz J."/>
            <person name="Nguyen L."/>
            <person name="Ongeri F."/>
            <person name="Osuji N."/>
            <person name="Pu L.-L."/>
            <person name="Puazo M."/>
            <person name="Qu C."/>
            <person name="Quiroz J."/>
            <person name="Raj R."/>
            <person name="Weissenberger G."/>
            <person name="Xin Y."/>
            <person name="Zou X."/>
            <person name="Han Y."/>
            <person name="Richards S."/>
            <person name="Worley K."/>
            <person name="Muzny D."/>
            <person name="Gibbs R."/>
        </authorList>
    </citation>
    <scope>NUCLEOTIDE SEQUENCE</scope>
    <source>
        <strain evidence="2">Sampled in the wild</strain>
    </source>
</reference>
<dbReference type="Proteomes" id="UP000792457">
    <property type="component" value="Unassembled WGS sequence"/>
</dbReference>
<dbReference type="AlphaFoldDB" id="A0A8K0P120"/>
<comment type="caution">
    <text evidence="2">The sequence shown here is derived from an EMBL/GenBank/DDBJ whole genome shotgun (WGS) entry which is preliminary data.</text>
</comment>
<sequence>MTDDTNCHPEEANCRTVDMSMTSAMPREELILNNDNNSIPANPVNYDMSKFAELELLSLKKELILEEAKEKKREHEMRMEILAMQRQLLLQEAEDKRREHEVRMKMLMQNDVQVIKQEGT</sequence>
<organism evidence="2 3">
    <name type="scientific">Ladona fulva</name>
    <name type="common">Scarce chaser dragonfly</name>
    <name type="synonym">Libellula fulva</name>
    <dbReference type="NCBI Taxonomy" id="123851"/>
    <lineage>
        <taxon>Eukaryota</taxon>
        <taxon>Metazoa</taxon>
        <taxon>Ecdysozoa</taxon>
        <taxon>Arthropoda</taxon>
        <taxon>Hexapoda</taxon>
        <taxon>Insecta</taxon>
        <taxon>Pterygota</taxon>
        <taxon>Palaeoptera</taxon>
        <taxon>Odonata</taxon>
        <taxon>Epiprocta</taxon>
        <taxon>Anisoptera</taxon>
        <taxon>Libelluloidea</taxon>
        <taxon>Libellulidae</taxon>
        <taxon>Ladona</taxon>
    </lineage>
</organism>
<dbReference type="EMBL" id="KZ308574">
    <property type="protein sequence ID" value="KAG8231785.1"/>
    <property type="molecule type" value="Genomic_DNA"/>
</dbReference>
<evidence type="ECO:0000313" key="2">
    <source>
        <dbReference type="EMBL" id="KAG8231785.1"/>
    </source>
</evidence>
<name>A0A8K0P120_LADFU</name>
<feature type="coiled-coil region" evidence="1">
    <location>
        <begin position="54"/>
        <end position="110"/>
    </location>
</feature>
<evidence type="ECO:0000313" key="3">
    <source>
        <dbReference type="Proteomes" id="UP000792457"/>
    </source>
</evidence>
<keyword evidence="1" id="KW-0175">Coiled coil</keyword>
<reference evidence="2" key="2">
    <citation type="submission" date="2017-10" db="EMBL/GenBank/DDBJ databases">
        <title>Ladona fulva Genome sequencing and assembly.</title>
        <authorList>
            <person name="Murali S."/>
            <person name="Richards S."/>
            <person name="Bandaranaike D."/>
            <person name="Bellair M."/>
            <person name="Blankenburg K."/>
            <person name="Chao H."/>
            <person name="Dinh H."/>
            <person name="Doddapaneni H."/>
            <person name="Dugan-Rocha S."/>
            <person name="Elkadiri S."/>
            <person name="Gnanaolivu R."/>
            <person name="Hernandez B."/>
            <person name="Skinner E."/>
            <person name="Javaid M."/>
            <person name="Lee S."/>
            <person name="Li M."/>
            <person name="Ming W."/>
            <person name="Munidasa M."/>
            <person name="Muniz J."/>
            <person name="Nguyen L."/>
            <person name="Hughes D."/>
            <person name="Osuji N."/>
            <person name="Pu L.-L."/>
            <person name="Puazo M."/>
            <person name="Qu C."/>
            <person name="Quiroz J."/>
            <person name="Raj R."/>
            <person name="Weissenberger G."/>
            <person name="Xin Y."/>
            <person name="Zou X."/>
            <person name="Han Y."/>
            <person name="Worley K."/>
            <person name="Muzny D."/>
            <person name="Gibbs R."/>
        </authorList>
    </citation>
    <scope>NUCLEOTIDE SEQUENCE</scope>
    <source>
        <strain evidence="2">Sampled in the wild</strain>
    </source>
</reference>